<dbReference type="InterPro" id="IPR011545">
    <property type="entry name" value="DEAD/DEAH_box_helicase_dom"/>
</dbReference>
<dbReference type="OrthoDB" id="2320933at2759"/>
<evidence type="ECO:0000256" key="3">
    <source>
        <dbReference type="ARBA" id="ARBA00022806"/>
    </source>
</evidence>
<feature type="domain" description="Helicase C-terminal" evidence="7">
    <location>
        <begin position="194"/>
        <end position="406"/>
    </location>
</feature>
<dbReference type="Gene3D" id="3.40.50.300">
    <property type="entry name" value="P-loop containing nucleotide triphosphate hydrolases"/>
    <property type="match status" value="2"/>
</dbReference>
<evidence type="ECO:0000313" key="9">
    <source>
        <dbReference type="Proteomes" id="UP000699462"/>
    </source>
</evidence>
<dbReference type="InterPro" id="IPR046931">
    <property type="entry name" value="HTH_61"/>
</dbReference>
<gene>
    <name evidence="8" type="ORF">P879_10673</name>
</gene>
<evidence type="ECO:0000259" key="6">
    <source>
        <dbReference type="PROSITE" id="PS51192"/>
    </source>
</evidence>
<name>A0A8T0D5I5_9TREM</name>
<keyword evidence="3" id="KW-0347">Helicase</keyword>
<dbReference type="CDD" id="cd18795">
    <property type="entry name" value="SF2_C_Ski2"/>
    <property type="match status" value="1"/>
</dbReference>
<dbReference type="Pfam" id="PF20470">
    <property type="entry name" value="HTH_61"/>
    <property type="match status" value="1"/>
</dbReference>
<keyword evidence="4" id="KW-0067">ATP-binding</keyword>
<dbReference type="InterPro" id="IPR001650">
    <property type="entry name" value="Helicase_C-like"/>
</dbReference>
<evidence type="ECO:0000256" key="1">
    <source>
        <dbReference type="ARBA" id="ARBA00022741"/>
    </source>
</evidence>
<comment type="catalytic activity">
    <reaction evidence="5">
        <text>ATP + H2O = ADP + phosphate + H(+)</text>
        <dbReference type="Rhea" id="RHEA:13065"/>
        <dbReference type="ChEBI" id="CHEBI:15377"/>
        <dbReference type="ChEBI" id="CHEBI:15378"/>
        <dbReference type="ChEBI" id="CHEBI:30616"/>
        <dbReference type="ChEBI" id="CHEBI:43474"/>
        <dbReference type="ChEBI" id="CHEBI:456216"/>
        <dbReference type="EC" id="5.6.2.4"/>
    </reaction>
</comment>
<dbReference type="InterPro" id="IPR027417">
    <property type="entry name" value="P-loop_NTPase"/>
</dbReference>
<feature type="domain" description="Helicase ATP-binding" evidence="6">
    <location>
        <begin position="1"/>
        <end position="116"/>
    </location>
</feature>
<dbReference type="GO" id="GO:0003676">
    <property type="term" value="F:nucleic acid binding"/>
    <property type="evidence" value="ECO:0007669"/>
    <property type="project" value="InterPro"/>
</dbReference>
<evidence type="ECO:0000256" key="5">
    <source>
        <dbReference type="ARBA" id="ARBA00048988"/>
    </source>
</evidence>
<dbReference type="InterPro" id="IPR050474">
    <property type="entry name" value="Hel308_SKI2-like"/>
</dbReference>
<evidence type="ECO:0000256" key="4">
    <source>
        <dbReference type="ARBA" id="ARBA00022840"/>
    </source>
</evidence>
<reference evidence="8 9" key="1">
    <citation type="submission" date="2019-07" db="EMBL/GenBank/DDBJ databases">
        <title>Annotation for the trematode Paragonimus westermani.</title>
        <authorList>
            <person name="Choi Y.-J."/>
        </authorList>
    </citation>
    <scope>NUCLEOTIDE SEQUENCE [LARGE SCALE GENOMIC DNA]</scope>
    <source>
        <strain evidence="8">180907_Pwestermani</strain>
    </source>
</reference>
<dbReference type="Gene3D" id="1.10.3380.20">
    <property type="match status" value="1"/>
</dbReference>
<evidence type="ECO:0008006" key="10">
    <source>
        <dbReference type="Google" id="ProtNLM"/>
    </source>
</evidence>
<dbReference type="SUPFAM" id="SSF158702">
    <property type="entry name" value="Sec63 N-terminal domain-like"/>
    <property type="match status" value="1"/>
</dbReference>
<dbReference type="GO" id="GO:0005524">
    <property type="term" value="F:ATP binding"/>
    <property type="evidence" value="ECO:0007669"/>
    <property type="project" value="UniProtKB-KW"/>
</dbReference>
<dbReference type="GO" id="GO:0043138">
    <property type="term" value="F:3'-5' DNA helicase activity"/>
    <property type="evidence" value="ECO:0007669"/>
    <property type="project" value="UniProtKB-EC"/>
</dbReference>
<dbReference type="AlphaFoldDB" id="A0A8T0D5I5"/>
<dbReference type="PROSITE" id="PS51192">
    <property type="entry name" value="HELICASE_ATP_BIND_1"/>
    <property type="match status" value="1"/>
</dbReference>
<accession>A0A8T0D5I5</accession>
<dbReference type="SUPFAM" id="SSF52540">
    <property type="entry name" value="P-loop containing nucleoside triphosphate hydrolases"/>
    <property type="match status" value="2"/>
</dbReference>
<dbReference type="GO" id="GO:0016787">
    <property type="term" value="F:hydrolase activity"/>
    <property type="evidence" value="ECO:0007669"/>
    <property type="project" value="UniProtKB-KW"/>
</dbReference>
<evidence type="ECO:0000313" key="8">
    <source>
        <dbReference type="EMBL" id="KAF8563103.1"/>
    </source>
</evidence>
<dbReference type="PROSITE" id="PS51194">
    <property type="entry name" value="HELICASE_CTER"/>
    <property type="match status" value="1"/>
</dbReference>
<organism evidence="8 9">
    <name type="scientific">Paragonimus westermani</name>
    <dbReference type="NCBI Taxonomy" id="34504"/>
    <lineage>
        <taxon>Eukaryota</taxon>
        <taxon>Metazoa</taxon>
        <taxon>Spiralia</taxon>
        <taxon>Lophotrochozoa</taxon>
        <taxon>Platyhelminthes</taxon>
        <taxon>Trematoda</taxon>
        <taxon>Digenea</taxon>
        <taxon>Plagiorchiida</taxon>
        <taxon>Troglotremata</taxon>
        <taxon>Troglotrematidae</taxon>
        <taxon>Paragonimus</taxon>
    </lineage>
</organism>
<dbReference type="Pfam" id="PF00270">
    <property type="entry name" value="DEAD"/>
    <property type="match status" value="1"/>
</dbReference>
<keyword evidence="9" id="KW-1185">Reference proteome</keyword>
<keyword evidence="2" id="KW-0378">Hydrolase</keyword>
<dbReference type="InterPro" id="IPR014001">
    <property type="entry name" value="Helicase_ATP-bd"/>
</dbReference>
<keyword evidence="1" id="KW-0547">Nucleotide-binding</keyword>
<dbReference type="PANTHER" id="PTHR47961:SF12">
    <property type="entry name" value="HELICASE POLQ-LIKE"/>
    <property type="match status" value="1"/>
</dbReference>
<dbReference type="SMART" id="SM00490">
    <property type="entry name" value="HELICc"/>
    <property type="match status" value="1"/>
</dbReference>
<evidence type="ECO:0000256" key="2">
    <source>
        <dbReference type="ARBA" id="ARBA00022801"/>
    </source>
</evidence>
<dbReference type="Pfam" id="PF00271">
    <property type="entry name" value="Helicase_C"/>
    <property type="match status" value="1"/>
</dbReference>
<dbReference type="PANTHER" id="PTHR47961">
    <property type="entry name" value="DNA POLYMERASE THETA, PUTATIVE (AFU_ORTHOLOGUE AFUA_1G05260)-RELATED"/>
    <property type="match status" value="1"/>
</dbReference>
<protein>
    <recommendedName>
        <fullName evidence="10">POLQ-like helicase</fullName>
    </recommendedName>
</protein>
<dbReference type="EMBL" id="JTDF01014452">
    <property type="protein sequence ID" value="KAF8563103.1"/>
    <property type="molecule type" value="Genomic_DNA"/>
</dbReference>
<sequence length="829" mass="90938">MGLELGFWVEEYAGNRGRIPPIKRQGSHSVLIATIEKAHSIVNALIDSKSLSDIGLVIVDELHMIGEGGSRGACLEMTLTKLRLVSPKTRIIGMSATLANMSDLTRFLNAELYTSNFRPVQLIQYVKLGDHLFELDNPDQTERDLVESPEELLTGRLIHRRMVHFQYTKQMQARDPDHLVGLVAETLMGYSVPDVKSDSDTPQRRFSCLVFCPTKVHCENTARMLAELLPPSACFPSSMDESAAQELVQRRADLLTNLRVDNIPDHESSNTDSNAQVGICCPVLSVTVPRGVAYHHGGLTQEERSALEEAYSDGTLSVLCCTSTLAAGVNLPARRVIIRKPYIGSAFLSGTQYQQIIGRAGRAGLDSIGESVTILQSNDRMNFVRMLESIPQIPATSSTSPTNSSGRAASVATLCTSCLLYENGKGMRQLLLSLVGLQIATTFRDVMSAVQLTLFAVQANSECGNLVEQVVRAELQTLINKDLLLVTLDGSFLERSPFRTMCGRLENVRFQATKLGRATVKGGLDTDQVGPLLSDLRLAARALSTSGPLHLLYLVVPPDVVDQIQVDWAVLYDRFSLLSPTQTNLLNLLGFPEGYILWKATGHPIRKKLDERPLRRLYVALALSELWQTSAGTPIWHVANRYNLSRGSLQSLLASAAALANSLAHALASEYSSDEELWAFAHLLPEFATRLAYCVSSELLPLMELPGVKRARARQLYNSGFCTLKDVALAIPSDMVARLAPFMSKRAAVDIIQAARMIVSERADALRQEATELLDGVRTRSVMSQLVDDLRFRTLPLSSANSAKQLSSSGFESQGSSASIFEEDDDLFT</sequence>
<evidence type="ECO:0000259" key="7">
    <source>
        <dbReference type="PROSITE" id="PS51194"/>
    </source>
</evidence>
<dbReference type="Pfam" id="PF21099">
    <property type="entry name" value="POLQ_helical"/>
    <property type="match status" value="1"/>
</dbReference>
<proteinExistence type="predicted"/>
<dbReference type="InterPro" id="IPR048960">
    <property type="entry name" value="POLQ-like_helical"/>
</dbReference>
<comment type="caution">
    <text evidence="8">The sequence shown here is derived from an EMBL/GenBank/DDBJ whole genome shotgun (WGS) entry which is preliminary data.</text>
</comment>
<dbReference type="Proteomes" id="UP000699462">
    <property type="component" value="Unassembled WGS sequence"/>
</dbReference>